<dbReference type="AlphaFoldDB" id="A0A177UBC0"/>
<dbReference type="Proteomes" id="UP000077671">
    <property type="component" value="Unassembled WGS sequence"/>
</dbReference>
<comment type="caution">
    <text evidence="3">The sequence shown here is derived from an EMBL/GenBank/DDBJ whole genome shotgun (WGS) entry which is preliminary data.</text>
</comment>
<feature type="region of interest" description="Disordered" evidence="1">
    <location>
        <begin position="100"/>
        <end position="125"/>
    </location>
</feature>
<evidence type="ECO:0000256" key="1">
    <source>
        <dbReference type="SAM" id="MobiDB-lite"/>
    </source>
</evidence>
<evidence type="ECO:0000313" key="5">
    <source>
        <dbReference type="Proteomes" id="UP000836402"/>
    </source>
</evidence>
<proteinExistence type="predicted"/>
<feature type="compositionally biased region" description="Low complexity" evidence="1">
    <location>
        <begin position="108"/>
        <end position="120"/>
    </location>
</feature>
<evidence type="ECO:0000313" key="4">
    <source>
        <dbReference type="Proteomes" id="UP000077671"/>
    </source>
</evidence>
<keyword evidence="5" id="KW-1185">Reference proteome</keyword>
<reference evidence="2" key="3">
    <citation type="submission" date="2020-10" db="EMBL/GenBank/DDBJ databases">
        <authorList>
            <person name="Sedaghatjoo S."/>
        </authorList>
    </citation>
    <scope>NUCLEOTIDE SEQUENCE</scope>
    <source>
        <strain evidence="2">AZH3</strain>
    </source>
</reference>
<dbReference type="Proteomes" id="UP000836402">
    <property type="component" value="Unassembled WGS sequence"/>
</dbReference>
<evidence type="ECO:0000313" key="3">
    <source>
        <dbReference type="EMBL" id="KAE8260989.1"/>
    </source>
</evidence>
<evidence type="ECO:0000313" key="2">
    <source>
        <dbReference type="EMBL" id="CAD6936105.1"/>
    </source>
</evidence>
<gene>
    <name evidence="3" type="ORF">A4X03_0g3637</name>
    <name evidence="2" type="ORF">JKIAZH3_G8192</name>
</gene>
<sequence length="159" mass="17384">MDQDSLSASALALGLAGEIETAHGKGDWWSVLGLKAFSTDETDIQKNYDIRHTYLKLEVERLSAADSSDTSWSYQELEFAVVDLKAAKSKLDTLFEQVKKLEPPNGRSQQQGTSSGTQPSASEDDKRIHTAVRLLKNAVDVLEGRITVTAAADCRIDEA</sequence>
<dbReference type="EMBL" id="CAJHJG010003851">
    <property type="protein sequence ID" value="CAD6936105.1"/>
    <property type="molecule type" value="Genomic_DNA"/>
</dbReference>
<organism evidence="3 4">
    <name type="scientific">Tilletia caries</name>
    <name type="common">wheat bunt fungus</name>
    <dbReference type="NCBI Taxonomy" id="13290"/>
    <lineage>
        <taxon>Eukaryota</taxon>
        <taxon>Fungi</taxon>
        <taxon>Dikarya</taxon>
        <taxon>Basidiomycota</taxon>
        <taxon>Ustilaginomycotina</taxon>
        <taxon>Exobasidiomycetes</taxon>
        <taxon>Tilletiales</taxon>
        <taxon>Tilletiaceae</taxon>
        <taxon>Tilletia</taxon>
    </lineage>
</organism>
<name>A0A177UBC0_9BASI</name>
<accession>A0A177UBC0</accession>
<reference evidence="3" key="2">
    <citation type="journal article" date="2019" name="IMA Fungus">
        <title>Genome sequencing and comparison of five Tilletia species to identify candidate genes for the detection of regulated species infecting wheat.</title>
        <authorList>
            <person name="Nguyen H.D.T."/>
            <person name="Sultana T."/>
            <person name="Kesanakurti P."/>
            <person name="Hambleton S."/>
        </authorList>
    </citation>
    <scope>NUCLEOTIDE SEQUENCE</scope>
    <source>
        <strain evidence="3">DAOMC 238032</strain>
    </source>
</reference>
<dbReference type="EMBL" id="LWDD02000434">
    <property type="protein sequence ID" value="KAE8260989.1"/>
    <property type="molecule type" value="Genomic_DNA"/>
</dbReference>
<reference evidence="3" key="1">
    <citation type="submission" date="2016-04" db="EMBL/GenBank/DDBJ databases">
        <authorList>
            <person name="Nguyen H.D."/>
            <person name="Kesanakurti P."/>
            <person name="Cullis J."/>
            <person name="Levesque C.A."/>
            <person name="Hambleton S."/>
        </authorList>
    </citation>
    <scope>NUCLEOTIDE SEQUENCE</scope>
    <source>
        <strain evidence="3">DAOMC 238032</strain>
    </source>
</reference>
<protein>
    <submittedName>
        <fullName evidence="3">Uncharacterized protein</fullName>
    </submittedName>
</protein>